<name>A0A1I5Y087_9FIRM</name>
<keyword evidence="3" id="KW-0804">Transcription</keyword>
<sequence>MFKDNQKPKYQRLKEYIIETIQQKQLKFGDRIFSENELAEKFNISRHTVRQAIGELVNEGWLYRIHGKGTFVGNGPCERWEKMHTIGVITTYLNDYIFPAIIRGINSVLLGHGYNLLLSCTYNQHQMERLCLENLKNHRIAGLIVEPTKSALPNPNLDLYQELKQKNIPILFIHGCYEDFDCSYVVEDDVWAGYIATRHLIELGHTRIGGVFKKDDIQGHYRFAGFKKAHEEAGLEVLPSKILWFDTEQAINFESCIMECLISLLPQCSGIVCYNDQMAIKVLDVLRRMNLSVPDDISLVSFDDSQLAVASEVKLTTVAHPQERLGQQAAIAMINMIEGRQKRYSIKMRPELVIRGSAKKINQREEI</sequence>
<evidence type="ECO:0000313" key="5">
    <source>
        <dbReference type="EMBL" id="SFQ37377.1"/>
    </source>
</evidence>
<dbReference type="PROSITE" id="PS50949">
    <property type="entry name" value="HTH_GNTR"/>
    <property type="match status" value="1"/>
</dbReference>
<dbReference type="GO" id="GO:0000976">
    <property type="term" value="F:transcription cis-regulatory region binding"/>
    <property type="evidence" value="ECO:0007669"/>
    <property type="project" value="TreeGrafter"/>
</dbReference>
<evidence type="ECO:0000256" key="2">
    <source>
        <dbReference type="ARBA" id="ARBA00023125"/>
    </source>
</evidence>
<gene>
    <name evidence="5" type="ORF">SAMN05444406_1338</name>
</gene>
<accession>A0A1I5Y087</accession>
<protein>
    <submittedName>
        <fullName evidence="5">GntR family transcriptional regulator, arabinose operon transcriptional repressor</fullName>
    </submittedName>
</protein>
<dbReference type="Pfam" id="PF13377">
    <property type="entry name" value="Peripla_BP_3"/>
    <property type="match status" value="1"/>
</dbReference>
<evidence type="ECO:0000313" key="6">
    <source>
        <dbReference type="Proteomes" id="UP000198577"/>
    </source>
</evidence>
<dbReference type="SUPFAM" id="SSF46785">
    <property type="entry name" value="Winged helix' DNA-binding domain"/>
    <property type="match status" value="1"/>
</dbReference>
<evidence type="ECO:0000256" key="3">
    <source>
        <dbReference type="ARBA" id="ARBA00023163"/>
    </source>
</evidence>
<dbReference type="InterPro" id="IPR036388">
    <property type="entry name" value="WH-like_DNA-bd_sf"/>
</dbReference>
<dbReference type="Gene3D" id="3.40.50.2300">
    <property type="match status" value="2"/>
</dbReference>
<dbReference type="InterPro" id="IPR000524">
    <property type="entry name" value="Tscrpt_reg_HTH_GntR"/>
</dbReference>
<dbReference type="InterPro" id="IPR028082">
    <property type="entry name" value="Peripla_BP_I"/>
</dbReference>
<dbReference type="InterPro" id="IPR033532">
    <property type="entry name" value="AraR_ligand_bind_dom"/>
</dbReference>
<proteinExistence type="predicted"/>
<dbReference type="Pfam" id="PF00392">
    <property type="entry name" value="GntR"/>
    <property type="match status" value="1"/>
</dbReference>
<dbReference type="Proteomes" id="UP000198577">
    <property type="component" value="Unassembled WGS sequence"/>
</dbReference>
<dbReference type="SMART" id="SM00345">
    <property type="entry name" value="HTH_GNTR"/>
    <property type="match status" value="1"/>
</dbReference>
<dbReference type="PANTHER" id="PTHR30146:SF150">
    <property type="entry name" value="ARABINOSE METABOLISM TRANSCRIPTIONAL REPRESSOR"/>
    <property type="match status" value="1"/>
</dbReference>
<dbReference type="AlphaFoldDB" id="A0A1I5Y087"/>
<dbReference type="CDD" id="cd01541">
    <property type="entry name" value="PBP1_AraR"/>
    <property type="match status" value="1"/>
</dbReference>
<dbReference type="SUPFAM" id="SSF53822">
    <property type="entry name" value="Periplasmic binding protein-like I"/>
    <property type="match status" value="1"/>
</dbReference>
<dbReference type="CDD" id="cd07377">
    <property type="entry name" value="WHTH_GntR"/>
    <property type="match status" value="1"/>
</dbReference>
<dbReference type="PANTHER" id="PTHR30146">
    <property type="entry name" value="LACI-RELATED TRANSCRIPTIONAL REPRESSOR"/>
    <property type="match status" value="1"/>
</dbReference>
<evidence type="ECO:0000256" key="1">
    <source>
        <dbReference type="ARBA" id="ARBA00023015"/>
    </source>
</evidence>
<feature type="domain" description="HTH gntR-type" evidence="4">
    <location>
        <begin position="7"/>
        <end position="75"/>
    </location>
</feature>
<dbReference type="PRINTS" id="PR00035">
    <property type="entry name" value="HTHGNTR"/>
</dbReference>
<dbReference type="RefSeq" id="WP_092282696.1">
    <property type="nucleotide sequence ID" value="NZ_FOXR01000033.1"/>
</dbReference>
<evidence type="ECO:0000259" key="4">
    <source>
        <dbReference type="PROSITE" id="PS50949"/>
    </source>
</evidence>
<dbReference type="EMBL" id="FOXR01000033">
    <property type="protein sequence ID" value="SFQ37377.1"/>
    <property type="molecule type" value="Genomic_DNA"/>
</dbReference>
<dbReference type="InterPro" id="IPR036390">
    <property type="entry name" value="WH_DNA-bd_sf"/>
</dbReference>
<dbReference type="FunFam" id="1.10.10.10:FF:000079">
    <property type="entry name" value="GntR family transcriptional regulator"/>
    <property type="match status" value="1"/>
</dbReference>
<dbReference type="STRING" id="937334.SAMN05444406_1338"/>
<keyword evidence="2" id="KW-0238">DNA-binding</keyword>
<dbReference type="OrthoDB" id="9813468at2"/>
<dbReference type="GO" id="GO:0003700">
    <property type="term" value="F:DNA-binding transcription factor activity"/>
    <property type="evidence" value="ECO:0007669"/>
    <property type="project" value="InterPro"/>
</dbReference>
<dbReference type="Gene3D" id="1.10.10.10">
    <property type="entry name" value="Winged helix-like DNA-binding domain superfamily/Winged helix DNA-binding domain"/>
    <property type="match status" value="1"/>
</dbReference>
<organism evidence="5 6">
    <name type="scientific">Caldicoprobacter faecalis</name>
    <dbReference type="NCBI Taxonomy" id="937334"/>
    <lineage>
        <taxon>Bacteria</taxon>
        <taxon>Bacillati</taxon>
        <taxon>Bacillota</taxon>
        <taxon>Clostridia</taxon>
        <taxon>Caldicoprobacterales</taxon>
        <taxon>Caldicoprobacteraceae</taxon>
        <taxon>Caldicoprobacter</taxon>
    </lineage>
</organism>
<keyword evidence="1" id="KW-0805">Transcription regulation</keyword>
<keyword evidence="6" id="KW-1185">Reference proteome</keyword>
<reference evidence="5 6" key="1">
    <citation type="submission" date="2016-10" db="EMBL/GenBank/DDBJ databases">
        <authorList>
            <person name="de Groot N.N."/>
        </authorList>
    </citation>
    <scope>NUCLEOTIDE SEQUENCE [LARGE SCALE GENOMIC DNA]</scope>
    <source>
        <strain evidence="5 6">DSM 20678</strain>
    </source>
</reference>
<dbReference type="InterPro" id="IPR046335">
    <property type="entry name" value="LacI/GalR-like_sensor"/>
</dbReference>